<dbReference type="GO" id="GO:0010309">
    <property type="term" value="F:acireductone dioxygenase [iron(II)-requiring] activity"/>
    <property type="evidence" value="ECO:0007669"/>
    <property type="project" value="UniProtKB-UniRule"/>
</dbReference>
<dbReference type="PANTHER" id="PTHR23418:SF0">
    <property type="entry name" value="ACIREDUCTONE DIOXYGENASE"/>
    <property type="match status" value="1"/>
</dbReference>
<dbReference type="InterPro" id="IPR004313">
    <property type="entry name" value="ARD"/>
</dbReference>
<dbReference type="CDD" id="cd02232">
    <property type="entry name" value="cupin_ARD"/>
    <property type="match status" value="1"/>
</dbReference>
<evidence type="ECO:0000256" key="8">
    <source>
        <dbReference type="ARBA" id="ARBA00023004"/>
    </source>
</evidence>
<comment type="catalytic activity">
    <reaction evidence="11">
        <text>1,2-dihydroxy-5-(methylsulfanyl)pent-1-en-3-one + O2 = 3-(methylsulfanyl)propanoate + CO + formate + 2 H(+)</text>
        <dbReference type="Rhea" id="RHEA:14161"/>
        <dbReference type="ChEBI" id="CHEBI:15378"/>
        <dbReference type="ChEBI" id="CHEBI:15379"/>
        <dbReference type="ChEBI" id="CHEBI:15740"/>
        <dbReference type="ChEBI" id="CHEBI:17245"/>
        <dbReference type="ChEBI" id="CHEBI:49016"/>
        <dbReference type="ChEBI" id="CHEBI:49252"/>
        <dbReference type="EC" id="1.13.11.53"/>
    </reaction>
</comment>
<keyword evidence="10 11" id="KW-0539">Nucleus</keyword>
<protein>
    <recommendedName>
        <fullName evidence="11">Acireductone dioxygenase</fullName>
    </recommendedName>
    <alternativeName>
        <fullName evidence="11">Acireductone dioxygenase (Fe(2+)-requiring)</fullName>
        <shortName evidence="11">ARD'</shortName>
        <shortName evidence="11">Fe-ARD</shortName>
        <ecNumber evidence="11">1.13.11.54</ecNumber>
    </alternativeName>
    <alternativeName>
        <fullName evidence="11">Acireductone dioxygenase (Ni(2+)-requiring)</fullName>
        <shortName evidence="11">ARD</shortName>
        <shortName evidence="11">Ni-ARD</shortName>
        <ecNumber evidence="11">1.13.11.53</ecNumber>
    </alternativeName>
</protein>
<comment type="subcellular location">
    <subcellularLocation>
        <location evidence="11">Cytoplasm</location>
    </subcellularLocation>
    <subcellularLocation>
        <location evidence="11">Nucleus</location>
    </subcellularLocation>
</comment>
<evidence type="ECO:0000256" key="4">
    <source>
        <dbReference type="ARBA" id="ARBA00022605"/>
    </source>
</evidence>
<evidence type="ECO:0000256" key="6">
    <source>
        <dbReference type="ARBA" id="ARBA00022964"/>
    </source>
</evidence>
<keyword evidence="8 11" id="KW-0408">Iron</keyword>
<comment type="similarity">
    <text evidence="11">Belongs to the acireductone dioxygenase (ARD) family.</text>
</comment>
<proteinExistence type="inferred from homology"/>
<name>A0A914DNY9_9BILA</name>
<dbReference type="EC" id="1.13.11.54" evidence="11"/>
<evidence type="ECO:0000256" key="2">
    <source>
        <dbReference type="ARBA" id="ARBA00022490"/>
    </source>
</evidence>
<keyword evidence="4 11" id="KW-0028">Amino-acid biosynthesis</keyword>
<evidence type="ECO:0000256" key="10">
    <source>
        <dbReference type="ARBA" id="ARBA00023242"/>
    </source>
</evidence>
<evidence type="ECO:0000256" key="5">
    <source>
        <dbReference type="ARBA" id="ARBA00022723"/>
    </source>
</evidence>
<keyword evidence="9 11" id="KW-0486">Methionine biosynthesis</keyword>
<dbReference type="HAMAP" id="MF_03154">
    <property type="entry name" value="Salvage_MtnD_euk"/>
    <property type="match status" value="1"/>
</dbReference>
<evidence type="ECO:0000313" key="12">
    <source>
        <dbReference type="Proteomes" id="UP000887540"/>
    </source>
</evidence>
<feature type="binding site" evidence="11">
    <location>
        <position position="80"/>
    </location>
    <ligand>
        <name>Ni(2+)</name>
        <dbReference type="ChEBI" id="CHEBI:49786"/>
        <note>for nickel-dependent acireductone dioxygenase activity</note>
    </ligand>
</feature>
<feature type="binding site" evidence="11">
    <location>
        <position position="125"/>
    </location>
    <ligand>
        <name>Fe(2+)</name>
        <dbReference type="ChEBI" id="CHEBI:29033"/>
        <note>for iron-dependent acireductone dioxygenase activity</note>
    </ligand>
</feature>
<dbReference type="GO" id="GO:0010308">
    <property type="term" value="F:acireductone dioxygenase (Ni2+-requiring) activity"/>
    <property type="evidence" value="ECO:0007669"/>
    <property type="project" value="UniProtKB-UniRule"/>
</dbReference>
<dbReference type="Proteomes" id="UP000887540">
    <property type="component" value="Unplaced"/>
</dbReference>
<dbReference type="PANTHER" id="PTHR23418">
    <property type="entry name" value="ACIREDUCTONE DIOXYGENASE"/>
    <property type="match status" value="1"/>
</dbReference>
<evidence type="ECO:0000256" key="11">
    <source>
        <dbReference type="HAMAP-Rule" id="MF_03154"/>
    </source>
</evidence>
<dbReference type="EC" id="1.13.11.53" evidence="11"/>
<evidence type="ECO:0000313" key="13">
    <source>
        <dbReference type="WBParaSite" id="ACRNAN_scaffold3246.g13807.t1"/>
    </source>
</evidence>
<reference evidence="13" key="1">
    <citation type="submission" date="2022-11" db="UniProtKB">
        <authorList>
            <consortium name="WormBaseParasite"/>
        </authorList>
    </citation>
    <scope>IDENTIFICATION</scope>
</reference>
<keyword evidence="7 11" id="KW-0560">Oxidoreductase</keyword>
<dbReference type="InterPro" id="IPR011051">
    <property type="entry name" value="RmlC_Cupin_sf"/>
</dbReference>
<sequence length="172" mass="20555">MTDDFKDPREPCHRDPPEYVSLENLAHHGVLYYHIPVAQYEVELNKFATNNGYDYNDKITISRDKLPNYEEKIKNFFEEHLHTDDEVRYIVDGRGYFDVRSKDDVWIRILSEPGDLLILPAGVYHRFILTNEDYIHVVRLFKGVPVWTPHNRSEETDKMLERQEYLHKFISV</sequence>
<comment type="function">
    <text evidence="11">Catalyzes 2 different reactions between oxygen and the acireductone 1,2-dihydroxy-3-keto-5-methylthiopentene (DHK-MTPene) depending upon the metal bound in the active site. Fe-containing acireductone dioxygenase (Fe-ARD) produces formate and 2-keto-4-methylthiobutyrate (KMTB), the alpha-ketoacid precursor of methionine in the methionine recycle pathway. Ni-containing acireductone dioxygenase (Ni-ARD) produces methylthiopropionate, carbon monoxide and formate, and does not lie on the methionine recycle pathway.</text>
</comment>
<organism evidence="12 13">
    <name type="scientific">Acrobeloides nanus</name>
    <dbReference type="NCBI Taxonomy" id="290746"/>
    <lineage>
        <taxon>Eukaryota</taxon>
        <taxon>Metazoa</taxon>
        <taxon>Ecdysozoa</taxon>
        <taxon>Nematoda</taxon>
        <taxon>Chromadorea</taxon>
        <taxon>Rhabditida</taxon>
        <taxon>Tylenchina</taxon>
        <taxon>Cephalobomorpha</taxon>
        <taxon>Cephaloboidea</taxon>
        <taxon>Cephalobidae</taxon>
        <taxon>Acrobeloides</taxon>
    </lineage>
</organism>
<dbReference type="GO" id="GO:0005634">
    <property type="term" value="C:nucleus"/>
    <property type="evidence" value="ECO:0007669"/>
    <property type="project" value="UniProtKB-SubCell"/>
</dbReference>
<comment type="catalytic activity">
    <reaction evidence="1 11">
        <text>1,2-dihydroxy-5-(methylsulfanyl)pent-1-en-3-one + O2 = 4-methylsulfanyl-2-oxobutanoate + formate + 2 H(+)</text>
        <dbReference type="Rhea" id="RHEA:24504"/>
        <dbReference type="ChEBI" id="CHEBI:15378"/>
        <dbReference type="ChEBI" id="CHEBI:15379"/>
        <dbReference type="ChEBI" id="CHEBI:15740"/>
        <dbReference type="ChEBI" id="CHEBI:16723"/>
        <dbReference type="ChEBI" id="CHEBI:49252"/>
        <dbReference type="EC" id="1.13.11.54"/>
    </reaction>
</comment>
<feature type="binding site" evidence="11">
    <location>
        <position position="82"/>
    </location>
    <ligand>
        <name>Fe(2+)</name>
        <dbReference type="ChEBI" id="CHEBI:29033"/>
        <note>for iron-dependent acireductone dioxygenase activity</note>
    </ligand>
</feature>
<dbReference type="InterPro" id="IPR027496">
    <property type="entry name" value="ARD_euk"/>
</dbReference>
<dbReference type="GO" id="GO:0019509">
    <property type="term" value="P:L-methionine salvage from methylthioadenosine"/>
    <property type="evidence" value="ECO:0007669"/>
    <property type="project" value="UniProtKB-UniRule"/>
</dbReference>
<keyword evidence="12" id="KW-1185">Reference proteome</keyword>
<evidence type="ECO:0000256" key="1">
    <source>
        <dbReference type="ARBA" id="ARBA00000428"/>
    </source>
</evidence>
<comment type="cofactor">
    <cofactor evidence="11">
        <name>Fe(2+)</name>
        <dbReference type="ChEBI" id="CHEBI:29033"/>
    </cofactor>
    <cofactor evidence="11">
        <name>Ni(2+)</name>
        <dbReference type="ChEBI" id="CHEBI:49786"/>
    </cofactor>
    <text evidence="11">Binds either 1 Fe or Ni cation per monomer. Iron-binding promotes an acireductone dioxygenase reaction producing 2-keto-4-methylthiobutyrate, while nickel-binding promotes an acireductone dioxygenase reaction producing 3-(methylsulfanyl)propanoate.</text>
</comment>
<dbReference type="FunFam" id="2.60.120.10:FF:000099">
    <property type="entry name" value="1,2-dihydroxy-3-keto-5-methylthiopentene dioxygenase"/>
    <property type="match status" value="1"/>
</dbReference>
<feature type="binding site" evidence="11">
    <location>
        <position position="82"/>
    </location>
    <ligand>
        <name>Ni(2+)</name>
        <dbReference type="ChEBI" id="CHEBI:49786"/>
        <note>for nickel-dependent acireductone dioxygenase activity</note>
    </ligand>
</feature>
<dbReference type="GO" id="GO:0005737">
    <property type="term" value="C:cytoplasm"/>
    <property type="evidence" value="ECO:0007669"/>
    <property type="project" value="UniProtKB-SubCell"/>
</dbReference>
<evidence type="ECO:0000256" key="7">
    <source>
        <dbReference type="ARBA" id="ARBA00023002"/>
    </source>
</evidence>
<dbReference type="SUPFAM" id="SSF51182">
    <property type="entry name" value="RmlC-like cupins"/>
    <property type="match status" value="1"/>
</dbReference>
<comment type="pathway">
    <text evidence="11">Amino-acid biosynthesis; L-methionine biosynthesis via salvage pathway; L-methionine from S-methyl-5-thio-alpha-D-ribose 1-phosphate: step 5/6.</text>
</comment>
<dbReference type="GO" id="GO:0016151">
    <property type="term" value="F:nickel cation binding"/>
    <property type="evidence" value="ECO:0007669"/>
    <property type="project" value="UniProtKB-UniRule"/>
</dbReference>
<feature type="binding site" evidence="11">
    <location>
        <position position="86"/>
    </location>
    <ligand>
        <name>Ni(2+)</name>
        <dbReference type="ChEBI" id="CHEBI:49786"/>
        <note>for nickel-dependent acireductone dioxygenase activity</note>
    </ligand>
</feature>
<evidence type="ECO:0000256" key="3">
    <source>
        <dbReference type="ARBA" id="ARBA00022596"/>
    </source>
</evidence>
<dbReference type="Gene3D" id="2.60.120.10">
    <property type="entry name" value="Jelly Rolls"/>
    <property type="match status" value="1"/>
</dbReference>
<keyword evidence="6 11" id="KW-0223">Dioxygenase</keyword>
<dbReference type="Pfam" id="PF03079">
    <property type="entry name" value="ARD"/>
    <property type="match status" value="1"/>
</dbReference>
<accession>A0A914DNY9</accession>
<evidence type="ECO:0000256" key="9">
    <source>
        <dbReference type="ARBA" id="ARBA00023167"/>
    </source>
</evidence>
<dbReference type="GO" id="GO:0005506">
    <property type="term" value="F:iron ion binding"/>
    <property type="evidence" value="ECO:0007669"/>
    <property type="project" value="UniProtKB-UniRule"/>
</dbReference>
<feature type="binding site" evidence="11">
    <location>
        <position position="125"/>
    </location>
    <ligand>
        <name>Ni(2+)</name>
        <dbReference type="ChEBI" id="CHEBI:49786"/>
        <note>for nickel-dependent acireductone dioxygenase activity</note>
    </ligand>
</feature>
<keyword evidence="3 11" id="KW-0533">Nickel</keyword>
<feature type="binding site" evidence="11">
    <location>
        <position position="80"/>
    </location>
    <ligand>
        <name>Fe(2+)</name>
        <dbReference type="ChEBI" id="CHEBI:29033"/>
        <note>for iron-dependent acireductone dioxygenase activity</note>
    </ligand>
</feature>
<keyword evidence="5 11" id="KW-0479">Metal-binding</keyword>
<keyword evidence="2 11" id="KW-0963">Cytoplasm</keyword>
<dbReference type="InterPro" id="IPR014710">
    <property type="entry name" value="RmlC-like_jellyroll"/>
</dbReference>
<feature type="binding site" evidence="11">
    <location>
        <position position="86"/>
    </location>
    <ligand>
        <name>Fe(2+)</name>
        <dbReference type="ChEBI" id="CHEBI:29033"/>
        <note>for iron-dependent acireductone dioxygenase activity</note>
    </ligand>
</feature>
<dbReference type="WBParaSite" id="ACRNAN_scaffold3246.g13807.t1">
    <property type="protein sequence ID" value="ACRNAN_scaffold3246.g13807.t1"/>
    <property type="gene ID" value="ACRNAN_scaffold3246.g13807"/>
</dbReference>
<dbReference type="AlphaFoldDB" id="A0A914DNY9"/>